<sequence length="129" mass="15742">MKRIFIFLFSIIFLNHAYSQNLDTLFIKFDDKNIIQKYNSKENYVYYLLKNSGNNGQFYFKKNNKSDVIKPKNVFSITDILRNNKFYSGKNNLIKLDDWELWEYFEDIKVFMVKNNDCIYKLESYYVIE</sequence>
<protein>
    <submittedName>
        <fullName evidence="1">Uncharacterized protein</fullName>
    </submittedName>
</protein>
<accession>A0A3N4NH22</accession>
<name>A0A3N4NH22_9FLAO</name>
<keyword evidence="2" id="KW-1185">Reference proteome</keyword>
<comment type="caution">
    <text evidence="1">The sequence shown here is derived from an EMBL/GenBank/DDBJ whole genome shotgun (WGS) entry which is preliminary data.</text>
</comment>
<dbReference type="RefSeq" id="WP_123898786.1">
    <property type="nucleotide sequence ID" value="NZ_RPFJ01000027.1"/>
</dbReference>
<evidence type="ECO:0000313" key="1">
    <source>
        <dbReference type="EMBL" id="RPD94038.1"/>
    </source>
</evidence>
<dbReference type="Proteomes" id="UP000270856">
    <property type="component" value="Unassembled WGS sequence"/>
</dbReference>
<proteinExistence type="predicted"/>
<dbReference type="EMBL" id="RPFJ01000027">
    <property type="protein sequence ID" value="RPD94038.1"/>
    <property type="molecule type" value="Genomic_DNA"/>
</dbReference>
<reference evidence="1 2" key="1">
    <citation type="submission" date="2018-11" db="EMBL/GenBank/DDBJ databases">
        <title>Aureibaculum marinum gen. nov., sp. nov., a member of the family Flavobacteriaceae isolated from the Bohai Sea.</title>
        <authorList>
            <person name="Ji X."/>
        </authorList>
    </citation>
    <scope>NUCLEOTIDE SEQUENCE [LARGE SCALE GENOMIC DNA]</scope>
    <source>
        <strain evidence="1 2">BH-SD17</strain>
    </source>
</reference>
<evidence type="ECO:0000313" key="2">
    <source>
        <dbReference type="Proteomes" id="UP000270856"/>
    </source>
</evidence>
<gene>
    <name evidence="1" type="ORF">EGM88_12705</name>
</gene>
<organism evidence="1 2">
    <name type="scientific">Aureibaculum marinum</name>
    <dbReference type="NCBI Taxonomy" id="2487930"/>
    <lineage>
        <taxon>Bacteria</taxon>
        <taxon>Pseudomonadati</taxon>
        <taxon>Bacteroidota</taxon>
        <taxon>Flavobacteriia</taxon>
        <taxon>Flavobacteriales</taxon>
        <taxon>Flavobacteriaceae</taxon>
        <taxon>Aureibaculum</taxon>
    </lineage>
</organism>
<dbReference type="OrthoDB" id="9896536at2"/>
<dbReference type="AlphaFoldDB" id="A0A3N4NH22"/>